<dbReference type="AlphaFoldDB" id="S0F069"/>
<dbReference type="KEGG" id="ccz:CCALI_02818"/>
<dbReference type="InParanoid" id="S0F069"/>
<dbReference type="InterPro" id="IPR051948">
    <property type="entry name" value="Hsp70_co-chaperone_J-domain"/>
</dbReference>
<keyword evidence="4" id="KW-1133">Transmembrane helix</keyword>
<keyword evidence="7" id="KW-1185">Reference proteome</keyword>
<dbReference type="EMBL" id="HF951689">
    <property type="protein sequence ID" value="CCW36603.1"/>
    <property type="molecule type" value="Genomic_DNA"/>
</dbReference>
<organism evidence="6 7">
    <name type="scientific">Chthonomonas calidirosea (strain DSM 23976 / ICMP 18418 / T49)</name>
    <dbReference type="NCBI Taxonomy" id="1303518"/>
    <lineage>
        <taxon>Bacteria</taxon>
        <taxon>Bacillati</taxon>
        <taxon>Armatimonadota</taxon>
        <taxon>Chthonomonadia</taxon>
        <taxon>Chthonomonadales</taxon>
        <taxon>Chthonomonadaceae</taxon>
        <taxon>Chthonomonas</taxon>
    </lineage>
</organism>
<evidence type="ECO:0000313" key="7">
    <source>
        <dbReference type="Proteomes" id="UP000014227"/>
    </source>
</evidence>
<dbReference type="eggNOG" id="COG0484">
    <property type="taxonomic scope" value="Bacteria"/>
</dbReference>
<feature type="repeat" description="TPR" evidence="2">
    <location>
        <begin position="174"/>
        <end position="207"/>
    </location>
</feature>
<protein>
    <submittedName>
        <fullName evidence="6">DnaJ-class molecular chaperone with C-terminal Zn finger domain</fullName>
    </submittedName>
</protein>
<dbReference type="SMART" id="SM00028">
    <property type="entry name" value="TPR"/>
    <property type="match status" value="2"/>
</dbReference>
<dbReference type="Pfam" id="PF00226">
    <property type="entry name" value="DnaJ"/>
    <property type="match status" value="1"/>
</dbReference>
<feature type="compositionally biased region" description="Low complexity" evidence="3">
    <location>
        <begin position="81"/>
        <end position="97"/>
    </location>
</feature>
<dbReference type="eggNOG" id="COG0457">
    <property type="taxonomic scope" value="Bacteria"/>
</dbReference>
<proteinExistence type="predicted"/>
<reference evidence="7" key="1">
    <citation type="submission" date="2013-03" db="EMBL/GenBank/DDBJ databases">
        <title>Genome sequence of Chthonomonas calidirosea, the first sequenced genome from the Armatimonadetes phylum (formally candidate division OP10).</title>
        <authorList>
            <person name="Lee K.C.Y."/>
            <person name="Morgan X.C."/>
            <person name="Dunfield P.F."/>
            <person name="Tamas I."/>
            <person name="Houghton K.M."/>
            <person name="Vyssotski M."/>
            <person name="Ryan J.L.J."/>
            <person name="Lagutin K."/>
            <person name="McDonald I.R."/>
            <person name="Stott M.B."/>
        </authorList>
    </citation>
    <scope>NUCLEOTIDE SEQUENCE [LARGE SCALE GENOMIC DNA]</scope>
    <source>
        <strain evidence="7">DSM 23976 / ICMP 18418 / T49</strain>
    </source>
</reference>
<feature type="transmembrane region" description="Helical" evidence="4">
    <location>
        <begin position="285"/>
        <end position="305"/>
    </location>
</feature>
<evidence type="ECO:0000313" key="6">
    <source>
        <dbReference type="EMBL" id="CCW36603.1"/>
    </source>
</evidence>
<feature type="transmembrane region" description="Helical" evidence="4">
    <location>
        <begin position="325"/>
        <end position="352"/>
    </location>
</feature>
<dbReference type="InterPro" id="IPR019734">
    <property type="entry name" value="TPR_rpt"/>
</dbReference>
<evidence type="ECO:0000256" key="2">
    <source>
        <dbReference type="PROSITE-ProRule" id="PRU00339"/>
    </source>
</evidence>
<dbReference type="PROSITE" id="PS50076">
    <property type="entry name" value="DNAJ_2"/>
    <property type="match status" value="1"/>
</dbReference>
<feature type="region of interest" description="Disordered" evidence="3">
    <location>
        <begin position="76"/>
        <end position="108"/>
    </location>
</feature>
<evidence type="ECO:0000256" key="3">
    <source>
        <dbReference type="SAM" id="MobiDB-lite"/>
    </source>
</evidence>
<sequence>MESSSKDYYAILGVAPSADLKEIKRRYRELALRYHPDVNPTPEAARKITEINEAYDVLSDPERRSRYDTERLFMATRLQHSTPTSPKSRTTSSQKPSAPTSQPKVDFNGFGRVVQEETPSRPRQAPFASQTTTASRSARAEKFLHEAQLAFYTRRYAEAERLCRQAIALNVTLSPAHELLGDLLARRGDKENAIAAYSYAVQFNPNNYQAQAKLERLTIKERSQRARPHVTLSQSHKVSLWEALYGMEREIFLAIIAAAAAFALACVFALLYLFPGERLVADISFNLIFALIFGGFLSGLLLSLYGRLHPLSQCAQIYVSRHKKLPIAALLAFLALLWIGLSLLVYLLGATWQWVRFRKRLSRSLLMVYGCAFLLSVLFWLIYRPSGSSGGASSLTLLSAGNFLLPTLLAGWKIGDRLRLYSRISGV</sequence>
<name>S0F069_CHTCT</name>
<dbReference type="CDD" id="cd06257">
    <property type="entry name" value="DnaJ"/>
    <property type="match status" value="1"/>
</dbReference>
<dbReference type="HOGENOM" id="CLU_642060_0_0_0"/>
<dbReference type="GO" id="GO:0036503">
    <property type="term" value="P:ERAD pathway"/>
    <property type="evidence" value="ECO:0007669"/>
    <property type="project" value="TreeGrafter"/>
</dbReference>
<feature type="transmembrane region" description="Helical" evidence="4">
    <location>
        <begin position="251"/>
        <end position="273"/>
    </location>
</feature>
<dbReference type="STRING" id="454171.CP488_01270"/>
<feature type="transmembrane region" description="Helical" evidence="4">
    <location>
        <begin position="395"/>
        <end position="415"/>
    </location>
</feature>
<keyword evidence="1" id="KW-0143">Chaperone</keyword>
<evidence type="ECO:0000256" key="4">
    <source>
        <dbReference type="SAM" id="Phobius"/>
    </source>
</evidence>
<accession>S0F069</accession>
<dbReference type="Proteomes" id="UP000014227">
    <property type="component" value="Chromosome I"/>
</dbReference>
<dbReference type="GO" id="GO:0051087">
    <property type="term" value="F:protein-folding chaperone binding"/>
    <property type="evidence" value="ECO:0007669"/>
    <property type="project" value="TreeGrafter"/>
</dbReference>
<dbReference type="InterPro" id="IPR036869">
    <property type="entry name" value="J_dom_sf"/>
</dbReference>
<keyword evidence="4" id="KW-0472">Membrane</keyword>
<gene>
    <name evidence="6" type="ORF">CCALI_02818</name>
</gene>
<dbReference type="Gene3D" id="1.10.287.110">
    <property type="entry name" value="DnaJ domain"/>
    <property type="match status" value="1"/>
</dbReference>
<keyword evidence="4" id="KW-0812">Transmembrane</keyword>
<keyword evidence="2" id="KW-0802">TPR repeat</keyword>
<evidence type="ECO:0000256" key="1">
    <source>
        <dbReference type="ARBA" id="ARBA00023186"/>
    </source>
</evidence>
<dbReference type="PRINTS" id="PR00625">
    <property type="entry name" value="JDOMAIN"/>
</dbReference>
<dbReference type="SUPFAM" id="SSF46565">
    <property type="entry name" value="Chaperone J-domain"/>
    <property type="match status" value="1"/>
</dbReference>
<dbReference type="PATRIC" id="fig|1303518.3.peg.2924"/>
<dbReference type="OrthoDB" id="9779889at2"/>
<dbReference type="SMART" id="SM00271">
    <property type="entry name" value="DnaJ"/>
    <property type="match status" value="1"/>
</dbReference>
<dbReference type="RefSeq" id="WP_016484107.1">
    <property type="nucleotide sequence ID" value="NC_021487.1"/>
</dbReference>
<dbReference type="GO" id="GO:0051787">
    <property type="term" value="F:misfolded protein binding"/>
    <property type="evidence" value="ECO:0007669"/>
    <property type="project" value="TreeGrafter"/>
</dbReference>
<dbReference type="PANTHER" id="PTHR44360">
    <property type="entry name" value="DNAJ HOMOLOG SUBFAMILY B MEMBER 9"/>
    <property type="match status" value="1"/>
</dbReference>
<feature type="domain" description="J" evidence="5">
    <location>
        <begin position="7"/>
        <end position="71"/>
    </location>
</feature>
<dbReference type="InterPro" id="IPR001623">
    <property type="entry name" value="DnaJ_domain"/>
</dbReference>
<dbReference type="PROSITE" id="PS50005">
    <property type="entry name" value="TPR"/>
    <property type="match status" value="1"/>
</dbReference>
<dbReference type="SUPFAM" id="SSF48452">
    <property type="entry name" value="TPR-like"/>
    <property type="match status" value="1"/>
</dbReference>
<evidence type="ECO:0000259" key="5">
    <source>
        <dbReference type="PROSITE" id="PS50076"/>
    </source>
</evidence>
<dbReference type="InterPro" id="IPR011990">
    <property type="entry name" value="TPR-like_helical_dom_sf"/>
</dbReference>
<dbReference type="PANTHER" id="PTHR44360:SF1">
    <property type="entry name" value="DNAJ HOMOLOG SUBFAMILY B MEMBER 9"/>
    <property type="match status" value="1"/>
</dbReference>
<dbReference type="Gene3D" id="1.25.40.10">
    <property type="entry name" value="Tetratricopeptide repeat domain"/>
    <property type="match status" value="1"/>
</dbReference>
<feature type="transmembrane region" description="Helical" evidence="4">
    <location>
        <begin position="364"/>
        <end position="383"/>
    </location>
</feature>